<dbReference type="InterPro" id="IPR015424">
    <property type="entry name" value="PyrdxlP-dep_Trfase"/>
</dbReference>
<evidence type="ECO:0000256" key="5">
    <source>
        <dbReference type="ARBA" id="ARBA00022679"/>
    </source>
</evidence>
<feature type="modified residue" description="N6-(pyridoxal phosphate)lysine" evidence="9">
    <location>
        <position position="210"/>
    </location>
</feature>
<dbReference type="SUPFAM" id="SSF53383">
    <property type="entry name" value="PLP-dependent transferases"/>
    <property type="match status" value="1"/>
</dbReference>
<reference evidence="11 12" key="1">
    <citation type="submission" date="2020-08" db="EMBL/GenBank/DDBJ databases">
        <title>A Genomic Blueprint of the Chicken Gut Microbiome.</title>
        <authorList>
            <person name="Gilroy R."/>
            <person name="Ravi A."/>
            <person name="Getino M."/>
            <person name="Pursley I."/>
            <person name="Horton D.L."/>
            <person name="Alikhan N.-F."/>
            <person name="Baker D."/>
            <person name="Gharbi K."/>
            <person name="Hall N."/>
            <person name="Watson M."/>
            <person name="Adriaenssens E.M."/>
            <person name="Foster-Nyarko E."/>
            <person name="Jarju S."/>
            <person name="Secka A."/>
            <person name="Antonio M."/>
            <person name="Oren A."/>
            <person name="Chaudhuri R."/>
            <person name="La Ragione R.M."/>
            <person name="Hildebrand F."/>
            <person name="Pallen M.J."/>
        </authorList>
    </citation>
    <scope>NUCLEOTIDE SEQUENCE [LARGE SCALE GENOMIC DNA]</scope>
    <source>
        <strain evidence="11 12">Sa3CUA8</strain>
    </source>
</reference>
<dbReference type="PROSITE" id="PS00599">
    <property type="entry name" value="AA_TRANSFER_CLASS_2"/>
    <property type="match status" value="1"/>
</dbReference>
<comment type="pathway">
    <text evidence="2 9">Amino-acid biosynthesis; L-histidine biosynthesis; L-histidine from 5-phospho-alpha-D-ribose 1-diphosphate: step 7/9.</text>
</comment>
<keyword evidence="12" id="KW-1185">Reference proteome</keyword>
<evidence type="ECO:0000256" key="2">
    <source>
        <dbReference type="ARBA" id="ARBA00005011"/>
    </source>
</evidence>
<dbReference type="PANTHER" id="PTHR43643:SF3">
    <property type="entry name" value="HISTIDINOL-PHOSPHATE AMINOTRANSFERASE"/>
    <property type="match status" value="1"/>
</dbReference>
<evidence type="ECO:0000313" key="12">
    <source>
        <dbReference type="Proteomes" id="UP000659496"/>
    </source>
</evidence>
<keyword evidence="7 9" id="KW-0368">Histidine biosynthesis</keyword>
<dbReference type="Gene3D" id="3.90.1150.10">
    <property type="entry name" value="Aspartate Aminotransferase, domain 1"/>
    <property type="match status" value="1"/>
</dbReference>
<comment type="subunit">
    <text evidence="3 9">Homodimer.</text>
</comment>
<dbReference type="CDD" id="cd00609">
    <property type="entry name" value="AAT_like"/>
    <property type="match status" value="1"/>
</dbReference>
<keyword evidence="4 9" id="KW-0032">Aminotransferase</keyword>
<evidence type="ECO:0000256" key="7">
    <source>
        <dbReference type="ARBA" id="ARBA00023102"/>
    </source>
</evidence>
<dbReference type="Proteomes" id="UP000659496">
    <property type="component" value="Unassembled WGS sequence"/>
</dbReference>
<dbReference type="InterPro" id="IPR004839">
    <property type="entry name" value="Aminotransferase_I/II_large"/>
</dbReference>
<dbReference type="HAMAP" id="MF_01023">
    <property type="entry name" value="HisC_aminotrans_2"/>
    <property type="match status" value="1"/>
</dbReference>
<dbReference type="RefSeq" id="WP_191688998.1">
    <property type="nucleotide sequence ID" value="NZ_JACSQY010000003.1"/>
</dbReference>
<evidence type="ECO:0000256" key="3">
    <source>
        <dbReference type="ARBA" id="ARBA00011738"/>
    </source>
</evidence>
<evidence type="ECO:0000256" key="4">
    <source>
        <dbReference type="ARBA" id="ARBA00022576"/>
    </source>
</evidence>
<dbReference type="PANTHER" id="PTHR43643">
    <property type="entry name" value="HISTIDINOL-PHOSPHATE AMINOTRANSFERASE 2"/>
    <property type="match status" value="1"/>
</dbReference>
<dbReference type="EMBL" id="JACSQY010000003">
    <property type="protein sequence ID" value="MBD7907844.1"/>
    <property type="molecule type" value="Genomic_DNA"/>
</dbReference>
<proteinExistence type="inferred from homology"/>
<evidence type="ECO:0000313" key="11">
    <source>
        <dbReference type="EMBL" id="MBD7907844.1"/>
    </source>
</evidence>
<keyword evidence="6 9" id="KW-0663">Pyridoxal phosphate</keyword>
<evidence type="ECO:0000259" key="10">
    <source>
        <dbReference type="Pfam" id="PF00155"/>
    </source>
</evidence>
<comment type="caution">
    <text evidence="11">The sequence shown here is derived from an EMBL/GenBank/DDBJ whole genome shotgun (WGS) entry which is preliminary data.</text>
</comment>
<dbReference type="EC" id="2.6.1.9" evidence="9"/>
<protein>
    <recommendedName>
        <fullName evidence="9">Histidinol-phosphate aminotransferase</fullName>
        <ecNumber evidence="9">2.6.1.9</ecNumber>
    </recommendedName>
    <alternativeName>
        <fullName evidence="9">Imidazole acetol-phosphate transaminase</fullName>
    </alternativeName>
</protein>
<keyword evidence="5 9" id="KW-0808">Transferase</keyword>
<dbReference type="InterPro" id="IPR001917">
    <property type="entry name" value="Aminotrans_II_pyridoxalP_BS"/>
</dbReference>
<feature type="domain" description="Aminotransferase class I/classII large" evidence="10">
    <location>
        <begin position="25"/>
        <end position="347"/>
    </location>
</feature>
<evidence type="ECO:0000256" key="1">
    <source>
        <dbReference type="ARBA" id="ARBA00001933"/>
    </source>
</evidence>
<dbReference type="InterPro" id="IPR015422">
    <property type="entry name" value="PyrdxlP-dep_Trfase_small"/>
</dbReference>
<dbReference type="InterPro" id="IPR005861">
    <property type="entry name" value="HisP_aminotrans"/>
</dbReference>
<dbReference type="GO" id="GO:0004400">
    <property type="term" value="F:histidinol-phosphate transaminase activity"/>
    <property type="evidence" value="ECO:0007669"/>
    <property type="project" value="UniProtKB-EC"/>
</dbReference>
<dbReference type="InterPro" id="IPR050106">
    <property type="entry name" value="HistidinolP_aminotransfase"/>
</dbReference>
<accession>A0ABR8PI55</accession>
<evidence type="ECO:0000256" key="8">
    <source>
        <dbReference type="ARBA" id="ARBA00047481"/>
    </source>
</evidence>
<organism evidence="11 12">
    <name type="scientific">Sporosarcina gallistercoris</name>
    <dbReference type="NCBI Taxonomy" id="2762245"/>
    <lineage>
        <taxon>Bacteria</taxon>
        <taxon>Bacillati</taxon>
        <taxon>Bacillota</taxon>
        <taxon>Bacilli</taxon>
        <taxon>Bacillales</taxon>
        <taxon>Caryophanaceae</taxon>
        <taxon>Sporosarcina</taxon>
    </lineage>
</organism>
<evidence type="ECO:0000256" key="6">
    <source>
        <dbReference type="ARBA" id="ARBA00022898"/>
    </source>
</evidence>
<dbReference type="Gene3D" id="3.40.640.10">
    <property type="entry name" value="Type I PLP-dependent aspartate aminotransferase-like (Major domain)"/>
    <property type="match status" value="1"/>
</dbReference>
<dbReference type="NCBIfam" id="TIGR01141">
    <property type="entry name" value="hisC"/>
    <property type="match status" value="1"/>
</dbReference>
<comment type="catalytic activity">
    <reaction evidence="8 9">
        <text>L-histidinol phosphate + 2-oxoglutarate = 3-(imidazol-4-yl)-2-oxopropyl phosphate + L-glutamate</text>
        <dbReference type="Rhea" id="RHEA:23744"/>
        <dbReference type="ChEBI" id="CHEBI:16810"/>
        <dbReference type="ChEBI" id="CHEBI:29985"/>
        <dbReference type="ChEBI" id="CHEBI:57766"/>
        <dbReference type="ChEBI" id="CHEBI:57980"/>
        <dbReference type="EC" id="2.6.1.9"/>
    </reaction>
</comment>
<evidence type="ECO:0000256" key="9">
    <source>
        <dbReference type="HAMAP-Rule" id="MF_01023"/>
    </source>
</evidence>
<gene>
    <name evidence="9" type="primary">hisC</name>
    <name evidence="11" type="ORF">H9659_05845</name>
</gene>
<keyword evidence="9" id="KW-0028">Amino-acid biosynthesis</keyword>
<name>A0ABR8PI55_9BACL</name>
<dbReference type="InterPro" id="IPR015421">
    <property type="entry name" value="PyrdxlP-dep_Trfase_major"/>
</dbReference>
<sequence length="361" mass="40892">MNALWSDMVKRTEPYTPGEHVNGEEWIKLNTNENPYPPSPRVFEALQQELTSNLRKYPESDPKELRNTLAELHQVSADQVFIGNGSDEVLAFSFMAFFSPGKPIVYPAVTYSFYPTYAALFNISYDTIPLQEDFTLDEKALYKSEGGVIFPNPNAPTGIALPLAGVERIVSENQGRIVIVDEAYVDFCSETAIPLLERFDNLLIIRTMSKSRSLAGLRIGYAIGSTEMIEALNRIKNSFNSYTIDRLALAAGVASVNDKDYFGDTIQAIIQTREQAKKIFESLGFTVLPSAANFLFVHHPEIPAKQLHKSLKYKQILVRHFSKPETEEWLRVTIGSDDEMKQFFEKLFELVRMWTDKSSAY</sequence>
<dbReference type="Pfam" id="PF00155">
    <property type="entry name" value="Aminotran_1_2"/>
    <property type="match status" value="1"/>
</dbReference>
<comment type="cofactor">
    <cofactor evidence="1 9">
        <name>pyridoxal 5'-phosphate</name>
        <dbReference type="ChEBI" id="CHEBI:597326"/>
    </cofactor>
</comment>
<comment type="similarity">
    <text evidence="9">Belongs to the class-II pyridoxal-phosphate-dependent aminotransferase family. Histidinol-phosphate aminotransferase subfamily.</text>
</comment>